<dbReference type="PANTHER" id="PTHR46577">
    <property type="entry name" value="HTH-TYPE TRANSCRIPTIONAL REGULATORY PROTEIN GABR"/>
    <property type="match status" value="1"/>
</dbReference>
<keyword evidence="4" id="KW-0238">DNA-binding</keyword>
<dbReference type="PROSITE" id="PS50949">
    <property type="entry name" value="HTH_GNTR"/>
    <property type="match status" value="1"/>
</dbReference>
<dbReference type="InterPro" id="IPR036388">
    <property type="entry name" value="WH-like_DNA-bd_sf"/>
</dbReference>
<dbReference type="CDD" id="cd00609">
    <property type="entry name" value="AAT_like"/>
    <property type="match status" value="1"/>
</dbReference>
<dbReference type="InterPro" id="IPR004839">
    <property type="entry name" value="Aminotransferase_I/II_large"/>
</dbReference>
<sequence length="496" mass="54109">MSDPLQSGGLLLSIRPDDGSGEPVYRQLAQQIRAAIRETRLARGTRLPASRILARELGLSRNTIVAAYELLESEGWIHSRIGAGAFVSNQPEDLAPPPPAALAEPLPRPEFSDRGRMLTSLSHATGSGRPVPFVADVPAFDVFPLATWSRLMAQSWREVDPSMLGYADPAGYMPLRDELARHLRAHRFLRCEGRDVIMTSGTQQSLDLLARILLDPGDAVWIEDPGYVGARSALIAAGARLVPVPVDTEGLMVDEGARREPRPKLIFITPSRQYPLGITMSMARRAELLAFAESCGAWVIEDDYDCEFRYSGAALPAVQSMDRSGRVIYLGTFSKSLLPSFRLGFFTGPADLATAFANAKAVVDKHPPLLEQVTLNAFMRSGRFAAHIRRMRQVYAGRQSCLLESLRRDLGDVLTVEPAETGVHLLAMLRPGLDDVAFCERARASGIALRPLSLYYLSGAARQGVIFGFAALSPKVIEAGVRKLARIFGDGPPRPS</sequence>
<dbReference type="SUPFAM" id="SSF53383">
    <property type="entry name" value="PLP-dependent transferases"/>
    <property type="match status" value="1"/>
</dbReference>
<dbReference type="InterPro" id="IPR036390">
    <property type="entry name" value="WH_DNA-bd_sf"/>
</dbReference>
<gene>
    <name evidence="7" type="ORF">JCM7686_2813</name>
</gene>
<dbReference type="PRINTS" id="PR00035">
    <property type="entry name" value="HTHGNTR"/>
</dbReference>
<dbReference type="InterPro" id="IPR015424">
    <property type="entry name" value="PyrdxlP-dep_Trfase"/>
</dbReference>
<evidence type="ECO:0000313" key="8">
    <source>
        <dbReference type="Proteomes" id="UP000015480"/>
    </source>
</evidence>
<keyword evidence="8" id="KW-1185">Reference proteome</keyword>
<dbReference type="InterPro" id="IPR000524">
    <property type="entry name" value="Tscrpt_reg_HTH_GntR"/>
</dbReference>
<dbReference type="Gene3D" id="3.40.640.10">
    <property type="entry name" value="Type I PLP-dependent aspartate aminotransferase-like (Major domain)"/>
    <property type="match status" value="1"/>
</dbReference>
<dbReference type="PATRIC" id="fig|1367847.3.peg.2819"/>
<dbReference type="Pfam" id="PF00155">
    <property type="entry name" value="Aminotran_1_2"/>
    <property type="match status" value="1"/>
</dbReference>
<comment type="similarity">
    <text evidence="1">In the C-terminal section; belongs to the class-I pyridoxal-phosphate-dependent aminotransferase family.</text>
</comment>
<keyword evidence="2" id="KW-0663">Pyridoxal phosphate</keyword>
<dbReference type="KEGG" id="pami:JCM7686_2813"/>
<dbReference type="OrthoDB" id="9808770at2"/>
<dbReference type="CDD" id="cd07377">
    <property type="entry name" value="WHTH_GntR"/>
    <property type="match status" value="1"/>
</dbReference>
<evidence type="ECO:0000313" key="7">
    <source>
        <dbReference type="EMBL" id="AGT09869.1"/>
    </source>
</evidence>
<dbReference type="GO" id="GO:0008483">
    <property type="term" value="F:transaminase activity"/>
    <property type="evidence" value="ECO:0007669"/>
    <property type="project" value="UniProtKB-KW"/>
</dbReference>
<dbReference type="InterPro" id="IPR015421">
    <property type="entry name" value="PyrdxlP-dep_Trfase_major"/>
</dbReference>
<dbReference type="SMART" id="SM00345">
    <property type="entry name" value="HTH_GNTR"/>
    <property type="match status" value="1"/>
</dbReference>
<dbReference type="HOGENOM" id="CLU_017584_0_1_5"/>
<dbReference type="GO" id="GO:0030170">
    <property type="term" value="F:pyridoxal phosphate binding"/>
    <property type="evidence" value="ECO:0007669"/>
    <property type="project" value="InterPro"/>
</dbReference>
<evidence type="ECO:0000256" key="5">
    <source>
        <dbReference type="ARBA" id="ARBA00023163"/>
    </source>
</evidence>
<organism evidence="7 8">
    <name type="scientific">Paracoccus aminophilus JCM 7686</name>
    <dbReference type="NCBI Taxonomy" id="1367847"/>
    <lineage>
        <taxon>Bacteria</taxon>
        <taxon>Pseudomonadati</taxon>
        <taxon>Pseudomonadota</taxon>
        <taxon>Alphaproteobacteria</taxon>
        <taxon>Rhodobacterales</taxon>
        <taxon>Paracoccaceae</taxon>
        <taxon>Paracoccus</taxon>
    </lineage>
</organism>
<dbReference type="Proteomes" id="UP000015480">
    <property type="component" value="Chromosome"/>
</dbReference>
<evidence type="ECO:0000256" key="1">
    <source>
        <dbReference type="ARBA" id="ARBA00005384"/>
    </source>
</evidence>
<proteinExistence type="inferred from homology"/>
<dbReference type="PANTHER" id="PTHR46577:SF1">
    <property type="entry name" value="HTH-TYPE TRANSCRIPTIONAL REGULATORY PROTEIN GABR"/>
    <property type="match status" value="1"/>
</dbReference>
<keyword evidence="7" id="KW-0808">Transferase</keyword>
<keyword evidence="5" id="KW-0804">Transcription</keyword>
<evidence type="ECO:0000256" key="2">
    <source>
        <dbReference type="ARBA" id="ARBA00022898"/>
    </source>
</evidence>
<protein>
    <submittedName>
        <fullName evidence="7">GntR family transcriptional regulator/MocR family aminotransferase</fullName>
    </submittedName>
</protein>
<dbReference type="AlphaFoldDB" id="S5XR37"/>
<dbReference type="STRING" id="1367847.JCM7686_2813"/>
<reference evidence="7 8" key="1">
    <citation type="journal article" date="2014" name="BMC Genomics">
        <title>Architecture and functions of a multipartite genome of the methylotrophic bacterium Paracoccus aminophilus JCM 7686, containing primary and secondary chromids.</title>
        <authorList>
            <person name="Dziewit L."/>
            <person name="Czarnecki J."/>
            <person name="Wibberg D."/>
            <person name="Radlinska M."/>
            <person name="Mrozek P."/>
            <person name="Szymczak M."/>
            <person name="Schluter A."/>
            <person name="Puhler A."/>
            <person name="Bartosik D."/>
        </authorList>
    </citation>
    <scope>NUCLEOTIDE SEQUENCE [LARGE SCALE GENOMIC DNA]</scope>
    <source>
        <strain evidence="7">JCM 7686</strain>
    </source>
</reference>
<evidence type="ECO:0000256" key="3">
    <source>
        <dbReference type="ARBA" id="ARBA00023015"/>
    </source>
</evidence>
<feature type="domain" description="HTH gntR-type" evidence="6">
    <location>
        <begin position="22"/>
        <end position="90"/>
    </location>
</feature>
<dbReference type="SUPFAM" id="SSF46785">
    <property type="entry name" value="Winged helix' DNA-binding domain"/>
    <property type="match status" value="1"/>
</dbReference>
<accession>S5XR37</accession>
<evidence type="ECO:0000256" key="4">
    <source>
        <dbReference type="ARBA" id="ARBA00023125"/>
    </source>
</evidence>
<name>S5XR37_PARAH</name>
<keyword evidence="7" id="KW-0032">Aminotransferase</keyword>
<dbReference type="Gene3D" id="1.10.10.10">
    <property type="entry name" value="Winged helix-like DNA-binding domain superfamily/Winged helix DNA-binding domain"/>
    <property type="match status" value="1"/>
</dbReference>
<dbReference type="GO" id="GO:0003677">
    <property type="term" value="F:DNA binding"/>
    <property type="evidence" value="ECO:0007669"/>
    <property type="project" value="UniProtKB-KW"/>
</dbReference>
<dbReference type="EMBL" id="CP006650">
    <property type="protein sequence ID" value="AGT09869.1"/>
    <property type="molecule type" value="Genomic_DNA"/>
</dbReference>
<dbReference type="eggNOG" id="COG1167">
    <property type="taxonomic scope" value="Bacteria"/>
</dbReference>
<dbReference type="GO" id="GO:0003700">
    <property type="term" value="F:DNA-binding transcription factor activity"/>
    <property type="evidence" value="ECO:0007669"/>
    <property type="project" value="InterPro"/>
</dbReference>
<dbReference type="Pfam" id="PF00392">
    <property type="entry name" value="GntR"/>
    <property type="match status" value="1"/>
</dbReference>
<dbReference type="RefSeq" id="WP_020951507.1">
    <property type="nucleotide sequence ID" value="NC_022041.1"/>
</dbReference>
<keyword evidence="3" id="KW-0805">Transcription regulation</keyword>
<dbReference type="InterPro" id="IPR051446">
    <property type="entry name" value="HTH_trans_reg/aminotransferase"/>
</dbReference>
<evidence type="ECO:0000259" key="6">
    <source>
        <dbReference type="PROSITE" id="PS50949"/>
    </source>
</evidence>